<name>A0ABU7HSP7_9PSED</name>
<dbReference type="RefSeq" id="WP_330075342.1">
    <property type="nucleotide sequence ID" value="NZ_JAZDQJ010000016.1"/>
</dbReference>
<keyword evidence="3" id="KW-1185">Reference proteome</keyword>
<keyword evidence="1" id="KW-0732">Signal</keyword>
<evidence type="ECO:0000313" key="3">
    <source>
        <dbReference type="Proteomes" id="UP001335100"/>
    </source>
</evidence>
<evidence type="ECO:0000313" key="2">
    <source>
        <dbReference type="EMBL" id="MEE1934572.1"/>
    </source>
</evidence>
<protein>
    <recommendedName>
        <fullName evidence="4">Lipoprotein</fullName>
    </recommendedName>
</protein>
<feature type="chain" id="PRO_5047024025" description="Lipoprotein" evidence="1">
    <location>
        <begin position="20"/>
        <end position="126"/>
    </location>
</feature>
<dbReference type="Proteomes" id="UP001335100">
    <property type="component" value="Unassembled WGS sequence"/>
</dbReference>
<evidence type="ECO:0008006" key="4">
    <source>
        <dbReference type="Google" id="ProtNLM"/>
    </source>
</evidence>
<comment type="caution">
    <text evidence="2">The sequence shown here is derived from an EMBL/GenBank/DDBJ whole genome shotgun (WGS) entry which is preliminary data.</text>
</comment>
<evidence type="ECO:0000256" key="1">
    <source>
        <dbReference type="SAM" id="SignalP"/>
    </source>
</evidence>
<sequence length="126" mass="13400">MKKLLMVSAWAFPCSIAAATPLQASFDPDAQYVIVKVSGNPGRLSVITQRTGLSGTSFSARQFDCISRTVRFMGSSTSLKGLADARPDDEPTPIFKGSLSRAISEAACDVDAPKTQDRATLSVNTQ</sequence>
<feature type="signal peptide" evidence="1">
    <location>
        <begin position="1"/>
        <end position="19"/>
    </location>
</feature>
<dbReference type="EMBL" id="JAZDQJ010000016">
    <property type="protein sequence ID" value="MEE1934572.1"/>
    <property type="molecule type" value="Genomic_DNA"/>
</dbReference>
<proteinExistence type="predicted"/>
<accession>A0ABU7HSP7</accession>
<gene>
    <name evidence="2" type="ORF">V0R50_15185</name>
</gene>
<reference evidence="2 3" key="1">
    <citation type="submission" date="2024-01" db="EMBL/GenBank/DDBJ databases">
        <title>Unpublished Manusciprt.</title>
        <authorList>
            <person name="Duman M."/>
            <person name="Valdes E.G."/>
            <person name="Ajmi N."/>
            <person name="Altun S."/>
            <person name="Saticioglu I.B."/>
        </authorList>
    </citation>
    <scope>NUCLEOTIDE SEQUENCE [LARGE SCALE GENOMIC DNA]</scope>
    <source>
        <strain evidence="2 3">148P</strain>
    </source>
</reference>
<organism evidence="2 3">
    <name type="scientific">Pseudomonas ulcerans</name>
    <dbReference type="NCBI Taxonomy" id="3115852"/>
    <lineage>
        <taxon>Bacteria</taxon>
        <taxon>Pseudomonadati</taxon>
        <taxon>Pseudomonadota</taxon>
        <taxon>Gammaproteobacteria</taxon>
        <taxon>Pseudomonadales</taxon>
        <taxon>Pseudomonadaceae</taxon>
        <taxon>Pseudomonas</taxon>
    </lineage>
</organism>